<dbReference type="GO" id="GO:0009451">
    <property type="term" value="P:RNA modification"/>
    <property type="evidence" value="ECO:0007669"/>
    <property type="project" value="InterPro"/>
</dbReference>
<dbReference type="AlphaFoldDB" id="A0AAN9LR76"/>
<dbReference type="Pfam" id="PF13041">
    <property type="entry name" value="PPR_2"/>
    <property type="match status" value="2"/>
</dbReference>
<dbReference type="InterPro" id="IPR046960">
    <property type="entry name" value="PPR_At4g14850-like_plant"/>
</dbReference>
<evidence type="ECO:0000256" key="2">
    <source>
        <dbReference type="PROSITE-ProRule" id="PRU00708"/>
    </source>
</evidence>
<evidence type="ECO:0008006" key="5">
    <source>
        <dbReference type="Google" id="ProtNLM"/>
    </source>
</evidence>
<dbReference type="Pfam" id="PF01535">
    <property type="entry name" value="PPR"/>
    <property type="match status" value="6"/>
</dbReference>
<dbReference type="GO" id="GO:0003729">
    <property type="term" value="F:mRNA binding"/>
    <property type="evidence" value="ECO:0007669"/>
    <property type="project" value="UniProtKB-ARBA"/>
</dbReference>
<gene>
    <name evidence="3" type="ORF">VNO77_21298</name>
</gene>
<dbReference type="FunFam" id="1.25.40.10:FF:001497">
    <property type="entry name" value="Pentatricopeptide repeat-containing protein, chloroplastic"/>
    <property type="match status" value="1"/>
</dbReference>
<dbReference type="Pfam" id="PF20430">
    <property type="entry name" value="Eplus_motif"/>
    <property type="match status" value="1"/>
</dbReference>
<dbReference type="NCBIfam" id="TIGR00756">
    <property type="entry name" value="PPR"/>
    <property type="match status" value="5"/>
</dbReference>
<evidence type="ECO:0000256" key="1">
    <source>
        <dbReference type="ARBA" id="ARBA00022737"/>
    </source>
</evidence>
<dbReference type="InterPro" id="IPR011990">
    <property type="entry name" value="TPR-like_helical_dom_sf"/>
</dbReference>
<sequence>MQLQAAVGGRVPTWLSQRRVLEEKLCVLHKCTNLFVVNQIHAQVLKADLHQDLFVAPKLIAAFSLCRHISYAVNVFNHVPNPNVHLYNSIIRAHSLNNSHPSLPFAHFFHMQRNCVFPDNFTYPSLLKACTRPSSLPFVQMIHAHIEKFGFYGDIFVPNSLIDSYAKCGSDGLHGAMNLFLKMKERDVVTWNSMIGGLVKGGQLEDACSLFDEMPERDMVSWNTMLDGYAKAGDMDKAFQLFDRMPERNVVSWSTMVYGYCKAGDMVMARLLFDKCQVKNLVLWTTIISGYAEKGLAKEATELYGQMEKAGVRPDDGFLLSILAACAESGMPGFGEKIHLSIQRCGFRCGTNVLNAFIDMYAKCGCLDAAFGVFSGMVAKKDLVSWNSMIQGFAMHGHGEKALELFSRMVHEGFEPDEYTFLGLLCACTHAGLVNEGRNLFYSMEKVYGIVPQAKHYGCMMDLLGRGGHLKEAFMLLCSMPMEPNAIVLSTLLNACRMHNDVDLARAVCERLFKLEPSDPGNYSLLSNIYAQAGDWMNVANVRLRMRNTGGQKPSGASSIEVEEEVHEFTVFDWSHPKSDDIYQMIDRLVQDLRQVGYVDDISIEMNENHSVASVCTAEMMLQEVNMIS</sequence>
<evidence type="ECO:0000313" key="4">
    <source>
        <dbReference type="Proteomes" id="UP001367508"/>
    </source>
</evidence>
<dbReference type="InterPro" id="IPR002885">
    <property type="entry name" value="PPR_rpt"/>
</dbReference>
<dbReference type="FunFam" id="1.25.40.10:FF:000031">
    <property type="entry name" value="Pentatricopeptide repeat-containing protein mitochondrial"/>
    <property type="match status" value="1"/>
</dbReference>
<dbReference type="EMBL" id="JAYMYQ010000004">
    <property type="protein sequence ID" value="KAK7340591.1"/>
    <property type="molecule type" value="Genomic_DNA"/>
</dbReference>
<evidence type="ECO:0000313" key="3">
    <source>
        <dbReference type="EMBL" id="KAK7340591.1"/>
    </source>
</evidence>
<protein>
    <recommendedName>
        <fullName evidence="5">Pentatricopeptide repeat-containing protein</fullName>
    </recommendedName>
</protein>
<accession>A0AAN9LR76</accession>
<feature type="repeat" description="PPR" evidence="2">
    <location>
        <begin position="218"/>
        <end position="252"/>
    </location>
</feature>
<feature type="repeat" description="PPR" evidence="2">
    <location>
        <begin position="280"/>
        <end position="314"/>
    </location>
</feature>
<dbReference type="PROSITE" id="PS51375">
    <property type="entry name" value="PPR"/>
    <property type="match status" value="4"/>
</dbReference>
<proteinExistence type="predicted"/>
<comment type="caution">
    <text evidence="3">The sequence shown here is derived from an EMBL/GenBank/DDBJ whole genome shotgun (WGS) entry which is preliminary data.</text>
</comment>
<dbReference type="InterPro" id="IPR046848">
    <property type="entry name" value="E_motif"/>
</dbReference>
<dbReference type="InterPro" id="IPR046849">
    <property type="entry name" value="E2_motif"/>
</dbReference>
<dbReference type="PANTHER" id="PTHR47926:SF413">
    <property type="entry name" value="REPEAT (TPR)-LIKE SUPERFAMILY PROTEIN, PUTATIVE-RELATED"/>
    <property type="match status" value="1"/>
</dbReference>
<reference evidence="3 4" key="1">
    <citation type="submission" date="2024-01" db="EMBL/GenBank/DDBJ databases">
        <title>The genomes of 5 underutilized Papilionoideae crops provide insights into root nodulation and disease resistanc.</title>
        <authorList>
            <person name="Jiang F."/>
        </authorList>
    </citation>
    <scope>NUCLEOTIDE SEQUENCE [LARGE SCALE GENOMIC DNA]</scope>
    <source>
        <strain evidence="3">LVBAO_FW01</strain>
        <tissue evidence="3">Leaves</tissue>
    </source>
</reference>
<dbReference type="PANTHER" id="PTHR47926">
    <property type="entry name" value="PENTATRICOPEPTIDE REPEAT-CONTAINING PROTEIN"/>
    <property type="match status" value="1"/>
</dbReference>
<organism evidence="3 4">
    <name type="scientific">Canavalia gladiata</name>
    <name type="common">Sword bean</name>
    <name type="synonym">Dolichos gladiatus</name>
    <dbReference type="NCBI Taxonomy" id="3824"/>
    <lineage>
        <taxon>Eukaryota</taxon>
        <taxon>Viridiplantae</taxon>
        <taxon>Streptophyta</taxon>
        <taxon>Embryophyta</taxon>
        <taxon>Tracheophyta</taxon>
        <taxon>Spermatophyta</taxon>
        <taxon>Magnoliopsida</taxon>
        <taxon>eudicotyledons</taxon>
        <taxon>Gunneridae</taxon>
        <taxon>Pentapetalae</taxon>
        <taxon>rosids</taxon>
        <taxon>fabids</taxon>
        <taxon>Fabales</taxon>
        <taxon>Fabaceae</taxon>
        <taxon>Papilionoideae</taxon>
        <taxon>50 kb inversion clade</taxon>
        <taxon>NPAAA clade</taxon>
        <taxon>indigoferoid/millettioid clade</taxon>
        <taxon>Phaseoleae</taxon>
        <taxon>Canavalia</taxon>
    </lineage>
</organism>
<keyword evidence="4" id="KW-1185">Reference proteome</keyword>
<dbReference type="Gene3D" id="1.25.40.10">
    <property type="entry name" value="Tetratricopeptide repeat domain"/>
    <property type="match status" value="5"/>
</dbReference>
<dbReference type="Pfam" id="PF20431">
    <property type="entry name" value="E_motif"/>
    <property type="match status" value="1"/>
</dbReference>
<feature type="repeat" description="PPR" evidence="2">
    <location>
        <begin position="187"/>
        <end position="217"/>
    </location>
</feature>
<dbReference type="FunFam" id="1.25.40.10:FF:000584">
    <property type="entry name" value="Pentatricopeptide repeat-containing protein"/>
    <property type="match status" value="1"/>
</dbReference>
<dbReference type="Proteomes" id="UP001367508">
    <property type="component" value="Unassembled WGS sequence"/>
</dbReference>
<dbReference type="FunFam" id="1.25.40.10:FF:000557">
    <property type="entry name" value="Pentatricopeptide repeat-containing protein, chloroplastic"/>
    <property type="match status" value="1"/>
</dbReference>
<keyword evidence="1" id="KW-0677">Repeat</keyword>
<name>A0AAN9LR76_CANGL</name>
<feature type="repeat" description="PPR" evidence="2">
    <location>
        <begin position="382"/>
        <end position="416"/>
    </location>
</feature>